<dbReference type="Gene3D" id="6.10.250.540">
    <property type="match status" value="1"/>
</dbReference>
<gene>
    <name evidence="9" type="ORF">MATL_G00079670</name>
</gene>
<evidence type="ECO:0000256" key="1">
    <source>
        <dbReference type="ARBA" id="ARBA00010940"/>
    </source>
</evidence>
<keyword evidence="6" id="KW-0175">Coiled coil</keyword>
<name>A0A9D3Q5Q9_MEGAT</name>
<keyword evidence="3 5" id="KW-0238">DNA-binding</keyword>
<sequence length="260" mass="28567">MSDRLISGQTSEDLLVDFESLLSSGSIDLNQDHQIVIISTPGNVDIVSAAHGSNGEILLFATPQGPEPVEEQQKPTLGRPPVKRKLDLDSDHQYVSNSCPGPGGETGGEPAVSPAQPRVLKAVEKSRYDTSLNLTTKRFLDLLGRSPDGVVDLNWASQVLKVQKRRIYDITNVLEGIQLVSKKSKNHIQWLGSGVGGVSAVRYQSLQKEVEDLEQAERELDDLIAKCNLQLRLLTEDTQNKKYPFAFGAERYQGFKGAFP</sequence>
<evidence type="ECO:0000256" key="7">
    <source>
        <dbReference type="SAM" id="MobiDB-lite"/>
    </source>
</evidence>
<dbReference type="SMART" id="SM01372">
    <property type="entry name" value="E2F_TDP"/>
    <property type="match status" value="1"/>
</dbReference>
<feature type="coiled-coil region" evidence="6">
    <location>
        <begin position="203"/>
        <end position="233"/>
    </location>
</feature>
<keyword evidence="5" id="KW-0539">Nucleus</keyword>
<keyword evidence="10" id="KW-1185">Reference proteome</keyword>
<dbReference type="Proteomes" id="UP001046870">
    <property type="component" value="Chromosome 5"/>
</dbReference>
<dbReference type="InterPro" id="IPR036388">
    <property type="entry name" value="WH-like_DNA-bd_sf"/>
</dbReference>
<dbReference type="GO" id="GO:0035189">
    <property type="term" value="C:Rb-E2F complex"/>
    <property type="evidence" value="ECO:0007669"/>
    <property type="project" value="TreeGrafter"/>
</dbReference>
<evidence type="ECO:0000256" key="2">
    <source>
        <dbReference type="ARBA" id="ARBA00023015"/>
    </source>
</evidence>
<dbReference type="OrthoDB" id="1743261at2759"/>
<dbReference type="Pfam" id="PF02319">
    <property type="entry name" value="WHD_E2F_TDP"/>
    <property type="match status" value="1"/>
</dbReference>
<keyword evidence="4 5" id="KW-0804">Transcription</keyword>
<feature type="region of interest" description="Disordered" evidence="7">
    <location>
        <begin position="90"/>
        <end position="115"/>
    </location>
</feature>
<dbReference type="GO" id="GO:0000981">
    <property type="term" value="F:DNA-binding transcription factor activity, RNA polymerase II-specific"/>
    <property type="evidence" value="ECO:0007669"/>
    <property type="project" value="TreeGrafter"/>
</dbReference>
<dbReference type="FunFam" id="1.10.10.10:FF:000008">
    <property type="entry name" value="E2F transcription factor 1"/>
    <property type="match status" value="1"/>
</dbReference>
<evidence type="ECO:0000256" key="4">
    <source>
        <dbReference type="ARBA" id="ARBA00023163"/>
    </source>
</evidence>
<dbReference type="Gene3D" id="1.10.10.10">
    <property type="entry name" value="Winged helix-like DNA-binding domain superfamily/Winged helix DNA-binding domain"/>
    <property type="match status" value="1"/>
</dbReference>
<comment type="caution">
    <text evidence="9">The sequence shown here is derived from an EMBL/GenBank/DDBJ whole genome shotgun (WGS) entry which is preliminary data.</text>
</comment>
<evidence type="ECO:0000259" key="8">
    <source>
        <dbReference type="SMART" id="SM01372"/>
    </source>
</evidence>
<reference evidence="9" key="1">
    <citation type="submission" date="2021-01" db="EMBL/GenBank/DDBJ databases">
        <authorList>
            <person name="Zahm M."/>
            <person name="Roques C."/>
            <person name="Cabau C."/>
            <person name="Klopp C."/>
            <person name="Donnadieu C."/>
            <person name="Jouanno E."/>
            <person name="Lampietro C."/>
            <person name="Louis A."/>
            <person name="Herpin A."/>
            <person name="Echchiki A."/>
            <person name="Berthelot C."/>
            <person name="Parey E."/>
            <person name="Roest-Crollius H."/>
            <person name="Braasch I."/>
            <person name="Postlethwait J."/>
            <person name="Bobe J."/>
            <person name="Montfort J."/>
            <person name="Bouchez O."/>
            <person name="Begum T."/>
            <person name="Mejri S."/>
            <person name="Adams A."/>
            <person name="Chen W.-J."/>
            <person name="Guiguen Y."/>
        </authorList>
    </citation>
    <scope>NUCLEOTIDE SEQUENCE</scope>
    <source>
        <strain evidence="9">YG-15Mar2019-1</strain>
        <tissue evidence="9">Brain</tissue>
    </source>
</reference>
<dbReference type="InterPro" id="IPR003316">
    <property type="entry name" value="E2F_WHTH_DNA-bd_dom"/>
</dbReference>
<evidence type="ECO:0000256" key="5">
    <source>
        <dbReference type="RuleBase" id="RU003796"/>
    </source>
</evidence>
<accession>A0A9D3Q5Q9</accession>
<dbReference type="InterPro" id="IPR015633">
    <property type="entry name" value="E2F"/>
</dbReference>
<evidence type="ECO:0000313" key="9">
    <source>
        <dbReference type="EMBL" id="KAG7478360.1"/>
    </source>
</evidence>
<dbReference type="EMBL" id="JAFDVH010000005">
    <property type="protein sequence ID" value="KAG7478360.1"/>
    <property type="molecule type" value="Genomic_DNA"/>
</dbReference>
<evidence type="ECO:0000256" key="6">
    <source>
        <dbReference type="SAM" id="Coils"/>
    </source>
</evidence>
<dbReference type="AlphaFoldDB" id="A0A9D3Q5Q9"/>
<comment type="subcellular location">
    <subcellularLocation>
        <location evidence="5">Nucleus</location>
    </subcellularLocation>
</comment>
<feature type="domain" description="E2F/DP family winged-helix DNA-binding" evidence="8">
    <location>
        <begin position="127"/>
        <end position="192"/>
    </location>
</feature>
<keyword evidence="2 5" id="KW-0805">Transcription regulation</keyword>
<organism evidence="9 10">
    <name type="scientific">Megalops atlanticus</name>
    <name type="common">Tarpon</name>
    <name type="synonym">Clupea gigantea</name>
    <dbReference type="NCBI Taxonomy" id="7932"/>
    <lineage>
        <taxon>Eukaryota</taxon>
        <taxon>Metazoa</taxon>
        <taxon>Chordata</taxon>
        <taxon>Craniata</taxon>
        <taxon>Vertebrata</taxon>
        <taxon>Euteleostomi</taxon>
        <taxon>Actinopterygii</taxon>
        <taxon>Neopterygii</taxon>
        <taxon>Teleostei</taxon>
        <taxon>Elopiformes</taxon>
        <taxon>Megalopidae</taxon>
        <taxon>Megalops</taxon>
    </lineage>
</organism>
<proteinExistence type="inferred from homology"/>
<dbReference type="PANTHER" id="PTHR12081">
    <property type="entry name" value="TRANSCRIPTION FACTOR E2F"/>
    <property type="match status" value="1"/>
</dbReference>
<dbReference type="GO" id="GO:0000978">
    <property type="term" value="F:RNA polymerase II cis-regulatory region sequence-specific DNA binding"/>
    <property type="evidence" value="ECO:0007669"/>
    <property type="project" value="InterPro"/>
</dbReference>
<dbReference type="InterPro" id="IPR037241">
    <property type="entry name" value="E2F-DP_heterodim"/>
</dbReference>
<evidence type="ECO:0000256" key="3">
    <source>
        <dbReference type="ARBA" id="ARBA00023125"/>
    </source>
</evidence>
<evidence type="ECO:0000313" key="10">
    <source>
        <dbReference type="Proteomes" id="UP001046870"/>
    </source>
</evidence>
<dbReference type="SUPFAM" id="SSF144074">
    <property type="entry name" value="E2F-DP heterodimerization region"/>
    <property type="match status" value="1"/>
</dbReference>
<protein>
    <recommendedName>
        <fullName evidence="8">E2F/DP family winged-helix DNA-binding domain-containing protein</fullName>
    </recommendedName>
</protein>
<dbReference type="InterPro" id="IPR036390">
    <property type="entry name" value="WH_DNA-bd_sf"/>
</dbReference>
<dbReference type="PANTHER" id="PTHR12081:SF43">
    <property type="entry name" value="TRANSCRIPTION FACTOR E2F1"/>
    <property type="match status" value="1"/>
</dbReference>
<comment type="similarity">
    <text evidence="1 5">Belongs to the E2F/DP family.</text>
</comment>
<dbReference type="SUPFAM" id="SSF46785">
    <property type="entry name" value="Winged helix' DNA-binding domain"/>
    <property type="match status" value="1"/>
</dbReference>